<name>A0A1R2BRA9_9CILI</name>
<keyword evidence="2" id="KW-1185">Reference proteome</keyword>
<dbReference type="AlphaFoldDB" id="A0A1R2BRA9"/>
<reference evidence="1 2" key="1">
    <citation type="submission" date="2016-11" db="EMBL/GenBank/DDBJ databases">
        <title>The macronuclear genome of Stentor coeruleus: a giant cell with tiny introns.</title>
        <authorList>
            <person name="Slabodnick M."/>
            <person name="Ruby J.G."/>
            <person name="Reiff S.B."/>
            <person name="Swart E.C."/>
            <person name="Gosai S."/>
            <person name="Prabakaran S."/>
            <person name="Witkowska E."/>
            <person name="Larue G.E."/>
            <person name="Fisher S."/>
            <person name="Freeman R.M."/>
            <person name="Gunawardena J."/>
            <person name="Chu W."/>
            <person name="Stover N.A."/>
            <person name="Gregory B.D."/>
            <person name="Nowacki M."/>
            <person name="Derisi J."/>
            <person name="Roy S.W."/>
            <person name="Marshall W.F."/>
            <person name="Sood P."/>
        </authorList>
    </citation>
    <scope>NUCLEOTIDE SEQUENCE [LARGE SCALE GENOMIC DNA]</scope>
    <source>
        <strain evidence="1">WM001</strain>
    </source>
</reference>
<sequence length="328" mass="38347">MKNTTLSSTTQKTISKQYNIDALDDESRISEASSMKIEKLSYAKPIYSNEENSNPDIPLDQTLNQIDYFIKKVKLKIIEEYEVKLYHIKEKYHESSCEELRISDLIMTFPLFCIPESLENSQCLSFNSDDECFKETLFKDKLLPIKHKIISDLCDLISALLVKWNIFSKAKYEYRTNIRSQAIKIFDIKTLCSKPFNIEILWFCIAIKEKLLPQFLTIKLCQYSDLLENQANCIFKMLIDNFIECIPSIEDAVGIKSRAYRKKCMKNEPIPYLGINTYTELKRPTLIGKLFQKQKLQESIALTNAIEDLESIYRMFEKELIGHFLLIL</sequence>
<proteinExistence type="predicted"/>
<dbReference type="EMBL" id="MPUH01000479">
    <property type="protein sequence ID" value="OMJ79284.1"/>
    <property type="molecule type" value="Genomic_DNA"/>
</dbReference>
<gene>
    <name evidence="1" type="ORF">SteCoe_20754</name>
</gene>
<protein>
    <submittedName>
        <fullName evidence="1">Uncharacterized protein</fullName>
    </submittedName>
</protein>
<evidence type="ECO:0000313" key="1">
    <source>
        <dbReference type="EMBL" id="OMJ79284.1"/>
    </source>
</evidence>
<comment type="caution">
    <text evidence="1">The sequence shown here is derived from an EMBL/GenBank/DDBJ whole genome shotgun (WGS) entry which is preliminary data.</text>
</comment>
<accession>A0A1R2BRA9</accession>
<organism evidence="1 2">
    <name type="scientific">Stentor coeruleus</name>
    <dbReference type="NCBI Taxonomy" id="5963"/>
    <lineage>
        <taxon>Eukaryota</taxon>
        <taxon>Sar</taxon>
        <taxon>Alveolata</taxon>
        <taxon>Ciliophora</taxon>
        <taxon>Postciliodesmatophora</taxon>
        <taxon>Heterotrichea</taxon>
        <taxon>Heterotrichida</taxon>
        <taxon>Stentoridae</taxon>
        <taxon>Stentor</taxon>
    </lineage>
</organism>
<dbReference type="Proteomes" id="UP000187209">
    <property type="component" value="Unassembled WGS sequence"/>
</dbReference>
<evidence type="ECO:0000313" key="2">
    <source>
        <dbReference type="Proteomes" id="UP000187209"/>
    </source>
</evidence>